<evidence type="ECO:0000256" key="6">
    <source>
        <dbReference type="ARBA" id="ARBA00023268"/>
    </source>
</evidence>
<dbReference type="Gene3D" id="3.40.50.720">
    <property type="entry name" value="NAD(P)-binding Rossmann-like Domain"/>
    <property type="match status" value="3"/>
</dbReference>
<protein>
    <submittedName>
        <fullName evidence="10">Uncharacterized protein</fullName>
    </submittedName>
</protein>
<dbReference type="InterPro" id="IPR007886">
    <property type="entry name" value="AlaDH/PNT_N"/>
</dbReference>
<feature type="domain" description="Alanine dehydrogenase/pyridine nucleotide transhydrogenase NAD(H)-binding" evidence="8">
    <location>
        <begin position="236"/>
        <end position="427"/>
    </location>
</feature>
<organism evidence="10 11">
    <name type="scientific">Gonapodya prolifera (strain JEL478)</name>
    <name type="common">Monoblepharis prolifera</name>
    <dbReference type="NCBI Taxonomy" id="1344416"/>
    <lineage>
        <taxon>Eukaryota</taxon>
        <taxon>Fungi</taxon>
        <taxon>Fungi incertae sedis</taxon>
        <taxon>Chytridiomycota</taxon>
        <taxon>Chytridiomycota incertae sedis</taxon>
        <taxon>Monoblepharidomycetes</taxon>
        <taxon>Monoblepharidales</taxon>
        <taxon>Gonapodyaceae</taxon>
        <taxon>Gonapodya</taxon>
    </lineage>
</organism>
<keyword evidence="4" id="KW-0560">Oxidoreductase</keyword>
<dbReference type="GO" id="GO:0033512">
    <property type="term" value="P:L-lysine catabolic process to acetyl-CoA via saccharopine"/>
    <property type="evidence" value="ECO:0007669"/>
    <property type="project" value="UniProtKB-UniPathway"/>
</dbReference>
<dbReference type="InterPro" id="IPR036291">
    <property type="entry name" value="NAD(P)-bd_dom_sf"/>
</dbReference>
<dbReference type="Gene3D" id="3.30.360.10">
    <property type="entry name" value="Dihydrodipicolinate Reductase, domain 2"/>
    <property type="match status" value="1"/>
</dbReference>
<dbReference type="Pfam" id="PF16653">
    <property type="entry name" value="Sacchrp_dh_C"/>
    <property type="match status" value="1"/>
</dbReference>
<dbReference type="InterPro" id="IPR032095">
    <property type="entry name" value="Sacchrp_dh-like_C"/>
</dbReference>
<dbReference type="Pfam" id="PF03435">
    <property type="entry name" value="Sacchrp_dh_NADP"/>
    <property type="match status" value="1"/>
</dbReference>
<dbReference type="InterPro" id="IPR007698">
    <property type="entry name" value="AlaDH/PNT_NAD(H)-bd"/>
</dbReference>
<dbReference type="Gene3D" id="1.10.1870.10">
    <property type="entry name" value="Domain 3, Saccharopine reductase"/>
    <property type="match status" value="1"/>
</dbReference>
<comment type="pathway">
    <text evidence="1">Amino-acid degradation; L-lysine degradation via saccharopine pathway; glutaryl-CoA from L-lysine: step 1/6.</text>
</comment>
<dbReference type="SUPFAM" id="SSF51735">
    <property type="entry name" value="NAD(P)-binding Rossmann-fold domains"/>
    <property type="match status" value="1"/>
</dbReference>
<dbReference type="CDD" id="cd12189">
    <property type="entry name" value="LKR_SDH_like"/>
    <property type="match status" value="1"/>
</dbReference>
<dbReference type="OMA" id="TPHVHDI"/>
<comment type="pathway">
    <text evidence="2">Amino-acid degradation; L-lysine degradation via saccharopine pathway; glutaryl-CoA from L-lysine: step 2/6.</text>
</comment>
<dbReference type="UniPathway" id="UPA00868">
    <property type="reaction ID" value="UER00835"/>
</dbReference>
<evidence type="ECO:0000256" key="1">
    <source>
        <dbReference type="ARBA" id="ARBA00004682"/>
    </source>
</evidence>
<dbReference type="SUPFAM" id="SSF52283">
    <property type="entry name" value="Formate/glycerate dehydrogenase catalytic domain-like"/>
    <property type="match status" value="1"/>
</dbReference>
<reference evidence="10 11" key="1">
    <citation type="journal article" date="2015" name="Genome Biol. Evol.">
        <title>Phylogenomic analyses indicate that early fungi evolved digesting cell walls of algal ancestors of land plants.</title>
        <authorList>
            <person name="Chang Y."/>
            <person name="Wang S."/>
            <person name="Sekimoto S."/>
            <person name="Aerts A.L."/>
            <person name="Choi C."/>
            <person name="Clum A."/>
            <person name="LaButti K.M."/>
            <person name="Lindquist E.A."/>
            <person name="Yee Ngan C."/>
            <person name="Ohm R.A."/>
            <person name="Salamov A.A."/>
            <person name="Grigoriev I.V."/>
            <person name="Spatafora J.W."/>
            <person name="Berbee M.L."/>
        </authorList>
    </citation>
    <scope>NUCLEOTIDE SEQUENCE [LARGE SCALE GENOMIC DNA]</scope>
    <source>
        <strain evidence="10 11">JEL478</strain>
    </source>
</reference>
<dbReference type="SUPFAM" id="SSF55347">
    <property type="entry name" value="Glyceraldehyde-3-phosphate dehydrogenase-like, C-terminal domain"/>
    <property type="match status" value="1"/>
</dbReference>
<keyword evidence="3" id="KW-0521">NADP</keyword>
<dbReference type="FunFam" id="3.40.50.720:FF:000072">
    <property type="entry name" value="Saccharopine dehydrogenase [NADP(+), L-glutamate-forming]"/>
    <property type="match status" value="1"/>
</dbReference>
<dbReference type="FunFam" id="3.40.50.720:FF:000087">
    <property type="entry name" value="alpha-aminoadipic semialdehyde synthase, mitochondrial"/>
    <property type="match status" value="1"/>
</dbReference>
<keyword evidence="5" id="KW-0457">Lysine biosynthesis</keyword>
<dbReference type="SMART" id="SM01003">
    <property type="entry name" value="AlaDh_PNT_N"/>
    <property type="match status" value="1"/>
</dbReference>
<dbReference type="GO" id="GO:0005737">
    <property type="term" value="C:cytoplasm"/>
    <property type="evidence" value="ECO:0007669"/>
    <property type="project" value="TreeGrafter"/>
</dbReference>
<keyword evidence="11" id="KW-1185">Reference proteome</keyword>
<accession>A0A139AXD2</accession>
<evidence type="ECO:0000256" key="3">
    <source>
        <dbReference type="ARBA" id="ARBA00022857"/>
    </source>
</evidence>
<evidence type="ECO:0000313" key="10">
    <source>
        <dbReference type="EMBL" id="KXS21364.1"/>
    </source>
</evidence>
<dbReference type="SMART" id="SM01002">
    <property type="entry name" value="AlaDh_PNT_C"/>
    <property type="match status" value="1"/>
</dbReference>
<dbReference type="PANTHER" id="PTHR11133:SF22">
    <property type="entry name" value="ALPHA-AMINOADIPIC SEMIALDEHYDE SYNTHASE, MITOCHONDRIAL"/>
    <property type="match status" value="1"/>
</dbReference>
<dbReference type="AlphaFoldDB" id="A0A139AXD2"/>
<dbReference type="GO" id="GO:0019878">
    <property type="term" value="P:lysine biosynthetic process via aminoadipic acid"/>
    <property type="evidence" value="ECO:0007669"/>
    <property type="project" value="TreeGrafter"/>
</dbReference>
<evidence type="ECO:0000256" key="5">
    <source>
        <dbReference type="ARBA" id="ARBA00023154"/>
    </source>
</evidence>
<evidence type="ECO:0000259" key="8">
    <source>
        <dbReference type="SMART" id="SM01002"/>
    </source>
</evidence>
<dbReference type="STRING" id="1344416.A0A139AXD2"/>
<dbReference type="GO" id="GO:0004753">
    <property type="term" value="F:saccharopine dehydrogenase activity"/>
    <property type="evidence" value="ECO:0007669"/>
    <property type="project" value="TreeGrafter"/>
</dbReference>
<keyword evidence="6" id="KW-0511">Multifunctional enzyme</keyword>
<evidence type="ECO:0000313" key="11">
    <source>
        <dbReference type="Proteomes" id="UP000070544"/>
    </source>
</evidence>
<dbReference type="EMBL" id="KQ965733">
    <property type="protein sequence ID" value="KXS21364.1"/>
    <property type="molecule type" value="Genomic_DNA"/>
</dbReference>
<dbReference type="OrthoDB" id="10059875at2759"/>
<proteinExistence type="inferred from homology"/>
<dbReference type="InterPro" id="IPR005097">
    <property type="entry name" value="Sacchrp_dh_NADP-bd"/>
</dbReference>
<evidence type="ECO:0000256" key="4">
    <source>
        <dbReference type="ARBA" id="ARBA00023002"/>
    </source>
</evidence>
<gene>
    <name evidence="10" type="ORF">M427DRAFT_119187</name>
</gene>
<name>A0A139AXD2_GONPJ</name>
<dbReference type="Pfam" id="PF05222">
    <property type="entry name" value="AlaDh_PNT_N"/>
    <property type="match status" value="1"/>
</dbReference>
<comment type="similarity">
    <text evidence="7">In the C-terminal section; belongs to the saccharopine dehydrogenase family.</text>
</comment>
<dbReference type="PANTHER" id="PTHR11133">
    <property type="entry name" value="SACCHAROPINE DEHYDROGENASE"/>
    <property type="match status" value="1"/>
</dbReference>
<evidence type="ECO:0000256" key="2">
    <source>
        <dbReference type="ARBA" id="ARBA00004720"/>
    </source>
</evidence>
<evidence type="ECO:0000259" key="9">
    <source>
        <dbReference type="SMART" id="SM01003"/>
    </source>
</evidence>
<sequence length="971" mass="107350">MLALFARSFSPVDGIGAGMRVCPLLARHIAVEISSDRVKPTFGQRTYSVETPGKTLSIGIRREGKNRWERRVALSPKVVERLVKDLNCSVYVQPSTKRIFGDERYAKAGALVQEDLSNADIIFGVKEVAINELIPEKTYVFFSHTHKGQPYNMRMLKEIMDKRIRLIDYELMTDDNLKRLVLFGAFAGYAGIVDSLHGLGLRLLASGYGTPFLHVGMTHMYRSLFDAKAALRMTGLHLEHEGLPRSLGPTTIVFTGAGHVTQGAKEVFECLPHEYISANDLKPLVEGDDFDPKRIYACQVKAEDYAVRKDGKPFERQDYLAHPELYESVFHEKFAPYATVIVNGIYWDRRYPRILTREQFKHITADAENRGRKGPKLMALADISCDFEGSIEFMNKASTIDSPFYYYDPLQGTYHNNIEAPGIQIMSIDNLPTELPLEASEYFSKALSPFVREMLKDNFEHPVVARATITDLDGKLVGRHQKLLPSIEKYGTPAPPVVKPNAKVLVLGSGLVASPAIEYLLKNPEWSVTVASADLAEAKRLARGRPRVPVEQLNISDAQNLARLIEETDCVVSLVPAALHPVVARECLKQRTPMVTASYISSDMKALDAEAKNLGVTIVNEIGLDPGLDHCEIMRIIDHAKKEGGVVKKIVSLCGGLVSPESSDNPIGYKYTWSPRGALTAALNAARFKEDGKIVTIPGPELLQSARPLPIYKGFNFELIPNRDSISYAEMYGVADGTEAKGLDTILRGTIRYTGYCEIMDALREFGILSLANASGTLGVNSGHGTWAESLQHLLGAKSTSKTDLKTSVVYRLLGGASSRKWTPEEVERVWGALEWFDFINPASKLSWPANVESPLMVDLLAGVLSRRLALTPHERDLVVMHHEIGVLRHDGKTRQDISSTLVLYGEPNGHTAMSKTVGLPVAIAAEMIVKGELTRPGVLAPLASDIYTPVLARCEEQGIRFLEKVTTTQL</sequence>
<feature type="domain" description="Alanine dehydrogenase/pyridine nucleotide transhydrogenase N-terminal" evidence="9">
    <location>
        <begin position="59"/>
        <end position="190"/>
    </location>
</feature>
<evidence type="ECO:0000256" key="7">
    <source>
        <dbReference type="ARBA" id="ARBA00025744"/>
    </source>
</evidence>
<dbReference type="Proteomes" id="UP000070544">
    <property type="component" value="Unassembled WGS sequence"/>
</dbReference>
<keyword evidence="5" id="KW-0028">Amino-acid biosynthesis</keyword>
<dbReference type="InterPro" id="IPR051168">
    <property type="entry name" value="AASS"/>
</dbReference>